<evidence type="ECO:0000313" key="2">
    <source>
        <dbReference type="Proteomes" id="UP001232148"/>
    </source>
</evidence>
<evidence type="ECO:0000313" key="1">
    <source>
        <dbReference type="EMBL" id="KAK2022304.1"/>
    </source>
</evidence>
<keyword evidence="2" id="KW-1185">Reference proteome</keyword>
<proteinExistence type="predicted"/>
<accession>A0AAD9LV51</accession>
<gene>
    <name evidence="1" type="ORF">LX32DRAFT_645620</name>
</gene>
<reference evidence="1" key="1">
    <citation type="submission" date="2021-06" db="EMBL/GenBank/DDBJ databases">
        <title>Comparative genomics, transcriptomics and evolutionary studies reveal genomic signatures of adaptation to plant cell wall in hemibiotrophic fungi.</title>
        <authorList>
            <consortium name="DOE Joint Genome Institute"/>
            <person name="Baroncelli R."/>
            <person name="Diaz J.F."/>
            <person name="Benocci T."/>
            <person name="Peng M."/>
            <person name="Battaglia E."/>
            <person name="Haridas S."/>
            <person name="Andreopoulos W."/>
            <person name="Labutti K."/>
            <person name="Pangilinan J."/>
            <person name="Floch G.L."/>
            <person name="Makela M.R."/>
            <person name="Henrissat B."/>
            <person name="Grigoriev I.V."/>
            <person name="Crouch J.A."/>
            <person name="De Vries R.P."/>
            <person name="Sukno S.A."/>
            <person name="Thon M.R."/>
        </authorList>
    </citation>
    <scope>NUCLEOTIDE SEQUENCE</scope>
    <source>
        <strain evidence="1">MAFF235873</strain>
    </source>
</reference>
<comment type="caution">
    <text evidence="1">The sequence shown here is derived from an EMBL/GenBank/DDBJ whole genome shotgun (WGS) entry which is preliminary data.</text>
</comment>
<protein>
    <submittedName>
        <fullName evidence="1">Uncharacterized protein</fullName>
    </submittedName>
</protein>
<sequence length="169" mass="18362">MSTEFHPTPESHITVLDEQTGPNADKVLTRIRSPMASLSRHPMVPFRSYRTRRVCRVQGEKSCPHSGAVAVARLTAIEAVSTIPPPPTVLSIPCILPTYHFSAAPLFCFLLSHSRVPPPMMRPNLHTAPRPPGSVPTTAAVRISMLVQLAPSIALSRPPRFSPGDESTC</sequence>
<organism evidence="1 2">
    <name type="scientific">Colletotrichum zoysiae</name>
    <dbReference type="NCBI Taxonomy" id="1216348"/>
    <lineage>
        <taxon>Eukaryota</taxon>
        <taxon>Fungi</taxon>
        <taxon>Dikarya</taxon>
        <taxon>Ascomycota</taxon>
        <taxon>Pezizomycotina</taxon>
        <taxon>Sordariomycetes</taxon>
        <taxon>Hypocreomycetidae</taxon>
        <taxon>Glomerellales</taxon>
        <taxon>Glomerellaceae</taxon>
        <taxon>Colletotrichum</taxon>
        <taxon>Colletotrichum graminicola species complex</taxon>
    </lineage>
</organism>
<name>A0AAD9LV51_9PEZI</name>
<dbReference type="EMBL" id="MU843049">
    <property type="protein sequence ID" value="KAK2022304.1"/>
    <property type="molecule type" value="Genomic_DNA"/>
</dbReference>
<dbReference type="AlphaFoldDB" id="A0AAD9LV51"/>
<dbReference type="Proteomes" id="UP001232148">
    <property type="component" value="Unassembled WGS sequence"/>
</dbReference>